<feature type="binding site" evidence="23">
    <location>
        <position position="786"/>
    </location>
    <ligand>
        <name>ATP</name>
        <dbReference type="ChEBI" id="CHEBI:30616"/>
    </ligand>
</feature>
<dbReference type="GO" id="GO:0005886">
    <property type="term" value="C:plasma membrane"/>
    <property type="evidence" value="ECO:0007669"/>
    <property type="project" value="UniProtKB-SubCell"/>
</dbReference>
<evidence type="ECO:0000259" key="30">
    <source>
        <dbReference type="PROSITE" id="PS50835"/>
    </source>
</evidence>
<keyword evidence="17" id="KW-1015">Disulfide bond</keyword>
<evidence type="ECO:0000256" key="21">
    <source>
        <dbReference type="ARBA" id="ARBA00051243"/>
    </source>
</evidence>
<dbReference type="Gene3D" id="2.60.40.10">
    <property type="entry name" value="Immunoglobulins"/>
    <property type="match status" value="4"/>
</dbReference>
<dbReference type="AlphaFoldDB" id="A0AAZ3RWD9"/>
<keyword evidence="5" id="KW-0145">Chemotaxis</keyword>
<dbReference type="Gene3D" id="1.10.510.10">
    <property type="entry name" value="Transferase(Phosphotransferase) domain 1"/>
    <property type="match status" value="1"/>
</dbReference>
<keyword evidence="11" id="KW-0418">Kinase</keyword>
<accession>A0AAZ3RWD9</accession>
<feature type="binding site" evidence="23 25">
    <location>
        <position position="594"/>
    </location>
    <ligand>
        <name>ATP</name>
        <dbReference type="ChEBI" id="CHEBI:30616"/>
    </ligand>
</feature>
<keyword evidence="24" id="KW-0460">Magnesium</keyword>
<dbReference type="PROSITE" id="PS00240">
    <property type="entry name" value="RECEPTOR_TYR_KIN_III"/>
    <property type="match status" value="1"/>
</dbReference>
<evidence type="ECO:0000313" key="31">
    <source>
        <dbReference type="Ensembl" id="ENSOTSP00005144525.1"/>
    </source>
</evidence>
<comment type="similarity">
    <text evidence="26">Belongs to the protein kinase superfamily. Tyr protein kinase family. CSF-1/PDGF receptor subfamily.</text>
</comment>
<protein>
    <recommendedName>
        <fullName evidence="2">receptor protein-tyrosine kinase</fullName>
        <ecNumber evidence="2">2.7.10.1</ecNumber>
    </recommendedName>
</protein>
<dbReference type="FunFam" id="1.10.510.10:FF:000140">
    <property type="entry name" value="Platelet-derived growth factor receptor beta"/>
    <property type="match status" value="1"/>
</dbReference>
<keyword evidence="14 28" id="KW-1133">Transmembrane helix</keyword>
<evidence type="ECO:0000256" key="9">
    <source>
        <dbReference type="ARBA" id="ARBA00022737"/>
    </source>
</evidence>
<dbReference type="GO" id="GO:0048407">
    <property type="term" value="F:platelet-derived growth factor binding"/>
    <property type="evidence" value="ECO:0007669"/>
    <property type="project" value="TreeGrafter"/>
</dbReference>
<evidence type="ECO:0000259" key="29">
    <source>
        <dbReference type="PROSITE" id="PS50011"/>
    </source>
</evidence>
<dbReference type="SMART" id="SM00408">
    <property type="entry name" value="IGc2"/>
    <property type="match status" value="2"/>
</dbReference>
<name>A0AAZ3RWD9_ONCTS</name>
<evidence type="ECO:0000256" key="8">
    <source>
        <dbReference type="ARBA" id="ARBA00022692"/>
    </source>
</evidence>
<evidence type="ECO:0000256" key="22">
    <source>
        <dbReference type="PIRSR" id="PIRSR000615-1"/>
    </source>
</evidence>
<dbReference type="InterPro" id="IPR017441">
    <property type="entry name" value="Protein_kinase_ATP_BS"/>
</dbReference>
<evidence type="ECO:0000256" key="12">
    <source>
        <dbReference type="ARBA" id="ARBA00022840"/>
    </source>
</evidence>
<feature type="binding site" evidence="23">
    <location>
        <begin position="642"/>
        <end position="648"/>
    </location>
    <ligand>
        <name>ATP</name>
        <dbReference type="ChEBI" id="CHEBI:30616"/>
    </ligand>
</feature>
<evidence type="ECO:0000256" key="4">
    <source>
        <dbReference type="ARBA" id="ARBA00022475"/>
    </source>
</evidence>
<dbReference type="InterPro" id="IPR003599">
    <property type="entry name" value="Ig_sub"/>
</dbReference>
<feature type="transmembrane region" description="Helical" evidence="28">
    <location>
        <begin position="492"/>
        <end position="516"/>
    </location>
</feature>
<keyword evidence="4" id="KW-1003">Cell membrane</keyword>
<dbReference type="GO" id="GO:0048701">
    <property type="term" value="P:embryonic cranial skeleton morphogenesis"/>
    <property type="evidence" value="ECO:0007669"/>
    <property type="project" value="TreeGrafter"/>
</dbReference>
<dbReference type="GO" id="GO:0043235">
    <property type="term" value="C:receptor complex"/>
    <property type="evidence" value="ECO:0007669"/>
    <property type="project" value="TreeGrafter"/>
</dbReference>
<dbReference type="InterPro" id="IPR036179">
    <property type="entry name" value="Ig-like_dom_sf"/>
</dbReference>
<dbReference type="SMART" id="SM00219">
    <property type="entry name" value="TyrKc"/>
    <property type="match status" value="1"/>
</dbReference>
<comment type="catalytic activity">
    <reaction evidence="21">
        <text>L-tyrosyl-[protein] + ATP = O-phospho-L-tyrosyl-[protein] + ADP + H(+)</text>
        <dbReference type="Rhea" id="RHEA:10596"/>
        <dbReference type="Rhea" id="RHEA-COMP:10136"/>
        <dbReference type="Rhea" id="RHEA-COMP:20101"/>
        <dbReference type="ChEBI" id="CHEBI:15378"/>
        <dbReference type="ChEBI" id="CHEBI:30616"/>
        <dbReference type="ChEBI" id="CHEBI:46858"/>
        <dbReference type="ChEBI" id="CHEBI:61978"/>
        <dbReference type="ChEBI" id="CHEBI:456216"/>
        <dbReference type="EC" id="2.7.10.1"/>
    </reaction>
</comment>
<evidence type="ECO:0000256" key="16">
    <source>
        <dbReference type="ARBA" id="ARBA00023137"/>
    </source>
</evidence>
<dbReference type="InterPro" id="IPR001824">
    <property type="entry name" value="Tyr_kinase_rcpt_3_CS"/>
</dbReference>
<evidence type="ECO:0000256" key="19">
    <source>
        <dbReference type="ARBA" id="ARBA00023180"/>
    </source>
</evidence>
<evidence type="ECO:0000256" key="17">
    <source>
        <dbReference type="ARBA" id="ARBA00023157"/>
    </source>
</evidence>
<evidence type="ECO:0000256" key="7">
    <source>
        <dbReference type="ARBA" id="ARBA00022679"/>
    </source>
</evidence>
<dbReference type="PIRSF" id="PIRSF000615">
    <property type="entry name" value="TyrPK_CSF1-R"/>
    <property type="match status" value="1"/>
</dbReference>
<dbReference type="PROSITE" id="PS50011">
    <property type="entry name" value="PROTEIN_KINASE_DOM"/>
    <property type="match status" value="1"/>
</dbReference>
<dbReference type="GO" id="GO:0001667">
    <property type="term" value="P:ameboidal-type cell migration"/>
    <property type="evidence" value="ECO:0007669"/>
    <property type="project" value="UniProtKB-ARBA"/>
</dbReference>
<feature type="domain" description="Protein kinase" evidence="29">
    <location>
        <begin position="560"/>
        <end position="933"/>
    </location>
</feature>
<keyword evidence="19" id="KW-0325">Glycoprotein</keyword>
<dbReference type="InterPro" id="IPR000719">
    <property type="entry name" value="Prot_kinase_dom"/>
</dbReference>
<keyword evidence="8 26" id="KW-0812">Transmembrane</keyword>
<evidence type="ECO:0000256" key="13">
    <source>
        <dbReference type="ARBA" id="ARBA00022843"/>
    </source>
</evidence>
<feature type="binding site" evidence="24">
    <location>
        <position position="787"/>
    </location>
    <ligand>
        <name>Mg(2+)</name>
        <dbReference type="ChEBI" id="CHEBI:18420"/>
    </ligand>
</feature>
<dbReference type="InterPro" id="IPR001245">
    <property type="entry name" value="Ser-Thr/Tyr_kinase_cat_dom"/>
</dbReference>
<evidence type="ECO:0000256" key="23">
    <source>
        <dbReference type="PIRSR" id="PIRSR000615-2"/>
    </source>
</evidence>
<dbReference type="PROSITE" id="PS00109">
    <property type="entry name" value="PROTEIN_KINASE_TYR"/>
    <property type="match status" value="1"/>
</dbReference>
<evidence type="ECO:0000256" key="18">
    <source>
        <dbReference type="ARBA" id="ARBA00023170"/>
    </source>
</evidence>
<keyword evidence="9" id="KW-0677">Repeat</keyword>
<dbReference type="InterPro" id="IPR007110">
    <property type="entry name" value="Ig-like_dom"/>
</dbReference>
<keyword evidence="24" id="KW-0479">Metal-binding</keyword>
<proteinExistence type="inferred from homology"/>
<evidence type="ECO:0000313" key="32">
    <source>
        <dbReference type="Proteomes" id="UP000694402"/>
    </source>
</evidence>
<feature type="binding site" evidence="23">
    <location>
        <begin position="567"/>
        <end position="574"/>
    </location>
    <ligand>
        <name>ATP</name>
        <dbReference type="ChEBI" id="CHEBI:30616"/>
    </ligand>
</feature>
<dbReference type="GO" id="GO:0046872">
    <property type="term" value="F:metal ion binding"/>
    <property type="evidence" value="ECO:0007669"/>
    <property type="project" value="UniProtKB-KW"/>
</dbReference>
<comment type="subcellular location">
    <subcellularLocation>
        <location evidence="1">Cell membrane</location>
        <topology evidence="1">Single-pass type I membrane protein</topology>
    </subcellularLocation>
    <subcellularLocation>
        <location evidence="26">Membrane</location>
        <topology evidence="26">Single-pass type I membrane protein</topology>
    </subcellularLocation>
</comment>
<evidence type="ECO:0000256" key="26">
    <source>
        <dbReference type="RuleBase" id="RU000311"/>
    </source>
</evidence>
<evidence type="ECO:0000256" key="24">
    <source>
        <dbReference type="PIRSR" id="PIRSR000615-3"/>
    </source>
</evidence>
<evidence type="ECO:0000256" key="14">
    <source>
        <dbReference type="ARBA" id="ARBA00022989"/>
    </source>
</evidence>
<evidence type="ECO:0000256" key="6">
    <source>
        <dbReference type="ARBA" id="ARBA00022553"/>
    </source>
</evidence>
<dbReference type="InterPro" id="IPR011009">
    <property type="entry name" value="Kinase-like_dom_sf"/>
</dbReference>
<gene>
    <name evidence="31" type="primary">PDGFRA</name>
</gene>
<reference evidence="31" key="3">
    <citation type="submission" date="2025-09" db="UniProtKB">
        <authorList>
            <consortium name="Ensembl"/>
        </authorList>
    </citation>
    <scope>IDENTIFICATION</scope>
</reference>
<evidence type="ECO:0000256" key="15">
    <source>
        <dbReference type="ARBA" id="ARBA00023136"/>
    </source>
</evidence>
<feature type="region of interest" description="Disordered" evidence="27">
    <location>
        <begin position="727"/>
        <end position="748"/>
    </location>
</feature>
<dbReference type="SUPFAM" id="SSF48726">
    <property type="entry name" value="Immunoglobulin"/>
    <property type="match status" value="3"/>
</dbReference>
<dbReference type="InterPro" id="IPR050122">
    <property type="entry name" value="RTK"/>
</dbReference>
<feature type="compositionally biased region" description="Basic and acidic residues" evidence="27">
    <location>
        <begin position="727"/>
        <end position="740"/>
    </location>
</feature>
<feature type="domain" description="Ig-like" evidence="30">
    <location>
        <begin position="208"/>
        <end position="287"/>
    </location>
</feature>
<dbReference type="EC" id="2.7.10.1" evidence="2"/>
<dbReference type="InterPro" id="IPR003598">
    <property type="entry name" value="Ig_sub2"/>
</dbReference>
<dbReference type="Ensembl" id="ENSOTST00005188051.1">
    <property type="protein sequence ID" value="ENSOTSP00005144525.1"/>
    <property type="gene ID" value="ENSOTSG00005071484.1"/>
</dbReference>
<keyword evidence="16" id="KW-0829">Tyrosine-protein kinase</keyword>
<dbReference type="Pfam" id="PF25305">
    <property type="entry name" value="Ig_PDGFR_d4"/>
    <property type="match status" value="1"/>
</dbReference>
<dbReference type="InterPro" id="IPR013098">
    <property type="entry name" value="Ig_I-set"/>
</dbReference>
<dbReference type="PROSITE" id="PS00107">
    <property type="entry name" value="PROTEIN_KINASE_ATP"/>
    <property type="match status" value="1"/>
</dbReference>
<feature type="domain" description="Ig-like" evidence="30">
    <location>
        <begin position="292"/>
        <end position="372"/>
    </location>
</feature>
<dbReference type="Pfam" id="PF07714">
    <property type="entry name" value="PK_Tyr_Ser-Thr"/>
    <property type="match status" value="1"/>
</dbReference>
<sequence>FVWLLFQPASAPVLIPQREEMVVPLHTPFTLTCRGEAELAWDTPVYLSEQTEEDNSGLFVTTVTVENATAANTGFYTCFYNGGNSTEEGEDSSIYIYVPDPEVPFVPSLVPFGNHVLNGHDEMEIQCRVSDPSANVTLVNTDTQQAVPMTVYDSKRGAVGFFSAGTYVCKALVNGEEHLSEEYIVHGWAGGSELRVELKALKTALLVGDTITVTCVARGSEILEDHWKYPGKLVNRGLKSVRENKRDQEIQYIMTVPQASAKDSGIYACSITDIISNESQTKELAITVYGTPFVSLRPVFSSQESADLDESREFRADIDSFPSAQVTWLKDGLPLNYVAAEITNSLQQLSETRYLSVLTLIRAKEEDSGNYTIRPVFSLKIKIHLLYIVYLPGHFICDYAQCDNVMLSGLVSLLFLPPLSSCANDSSQWVPLPTNDTDITVEAHFDQDNQLESQVIFVRLENTLAVRCLARNEMAAVSREVKLVSQGPHSELPVTAAVLVLLVIVIISLIVLVIIWKQKPRYEIRWRVIESVSPDGHEYIYVDPMQLPYDSRWEFSRDGLVLGRVLGSGAFGKVVEGTAYGLSRSQPVMKVAVKMLKPTARSSEKQALMSELKIMTHLGPHLNIVNLLGACTKSGPTYIITEYCFYGDLVNYLHKNRENFLSLHSEKSKKDLDIFGINPADESSRSYVILSFESGKGDYMEMKQADTTQYVPMLEMSDASKYSDIQRSEYDHPPSQKGDNEMDNLLSEDGNEGLSTTDLLSFTYQVARGMEFLSSKNCVHRDLAARNVLLSQGKIVKICDFGLARDIMHDNNYVSKGSTFLPVKWMAPESIFDNMYTTLSDVWSYGILLWEIFSLGGTPYPGMVVDSSFYNKIKSGYRMAKPEHAPADVYEMMIKCWNSEPEKRPSFLSLSESVASLLPSGYKRVSRASHEFLKSDHPAVTRVQVESDDTYIGITYKSQDKLKDRESGFDEQRLSSDSGYIIPLPDLDPLSDDEYVKRNRHSSQTSEESAIETGSSFTLAKREGETLEDISLLDEMCLDSELVEDSFL</sequence>
<feature type="binding site" evidence="24">
    <location>
        <position position="800"/>
    </location>
    <ligand>
        <name>Mg(2+)</name>
        <dbReference type="ChEBI" id="CHEBI:18420"/>
    </ligand>
</feature>
<keyword evidence="10 23" id="KW-0547">Nucleotide-binding</keyword>
<dbReference type="PANTHER" id="PTHR24416:SF52">
    <property type="entry name" value="PLATELET-DERIVED GROWTH FACTOR RECEPTOR ALPHA"/>
    <property type="match status" value="1"/>
</dbReference>
<keyword evidence="3" id="KW-0217">Developmental protein</keyword>
<dbReference type="PANTHER" id="PTHR24416">
    <property type="entry name" value="TYROSINE-PROTEIN KINASE RECEPTOR"/>
    <property type="match status" value="1"/>
</dbReference>
<dbReference type="Proteomes" id="UP000694402">
    <property type="component" value="Unassembled WGS sequence"/>
</dbReference>
<dbReference type="GeneTree" id="ENSGT00940000156021"/>
<evidence type="ECO:0000256" key="27">
    <source>
        <dbReference type="SAM" id="MobiDB-lite"/>
    </source>
</evidence>
<dbReference type="SMART" id="SM00409">
    <property type="entry name" value="IG"/>
    <property type="match status" value="3"/>
</dbReference>
<dbReference type="InterPro" id="IPR013783">
    <property type="entry name" value="Ig-like_fold"/>
</dbReference>
<keyword evidence="18 26" id="KW-0675">Receptor</keyword>
<feature type="compositionally biased region" description="Polar residues" evidence="27">
    <location>
        <begin position="1002"/>
        <end position="1016"/>
    </location>
</feature>
<evidence type="ECO:0000256" key="1">
    <source>
        <dbReference type="ARBA" id="ARBA00004251"/>
    </source>
</evidence>
<keyword evidence="15 28" id="KW-0472">Membrane</keyword>
<evidence type="ECO:0000256" key="28">
    <source>
        <dbReference type="SAM" id="Phobius"/>
    </source>
</evidence>
<evidence type="ECO:0000256" key="10">
    <source>
        <dbReference type="ARBA" id="ARBA00022741"/>
    </source>
</evidence>
<evidence type="ECO:0000256" key="2">
    <source>
        <dbReference type="ARBA" id="ARBA00011902"/>
    </source>
</evidence>
<keyword evidence="20 26" id="KW-0393">Immunoglobulin domain</keyword>
<dbReference type="Gene3D" id="3.30.200.20">
    <property type="entry name" value="Phosphorylase Kinase, domain 1"/>
    <property type="match status" value="1"/>
</dbReference>
<evidence type="ECO:0000256" key="5">
    <source>
        <dbReference type="ARBA" id="ARBA00022500"/>
    </source>
</evidence>
<keyword evidence="12 23" id="KW-0067">ATP-binding</keyword>
<dbReference type="GO" id="GO:0005524">
    <property type="term" value="F:ATP binding"/>
    <property type="evidence" value="ECO:0007669"/>
    <property type="project" value="UniProtKB-UniRule"/>
</dbReference>
<keyword evidence="13" id="KW-0832">Ubl conjugation</keyword>
<dbReference type="FunFam" id="3.30.200.20:FF:000025">
    <property type="entry name" value="Platelet-derived growth factor receptor alpha"/>
    <property type="match status" value="1"/>
</dbReference>
<keyword evidence="7" id="KW-0808">Transferase</keyword>
<dbReference type="InterPro" id="IPR008266">
    <property type="entry name" value="Tyr_kinase_AS"/>
</dbReference>
<organism evidence="31 32">
    <name type="scientific">Oncorhynchus tshawytscha</name>
    <name type="common">Chinook salmon</name>
    <name type="synonym">Salmo tshawytscha</name>
    <dbReference type="NCBI Taxonomy" id="74940"/>
    <lineage>
        <taxon>Eukaryota</taxon>
        <taxon>Metazoa</taxon>
        <taxon>Chordata</taxon>
        <taxon>Craniata</taxon>
        <taxon>Vertebrata</taxon>
        <taxon>Euteleostomi</taxon>
        <taxon>Actinopterygii</taxon>
        <taxon>Neopterygii</taxon>
        <taxon>Teleostei</taxon>
        <taxon>Protacanthopterygii</taxon>
        <taxon>Salmoniformes</taxon>
        <taxon>Salmonidae</taxon>
        <taxon>Salmoninae</taxon>
        <taxon>Oncorhynchus</taxon>
    </lineage>
</organism>
<dbReference type="GO" id="GO:0006935">
    <property type="term" value="P:chemotaxis"/>
    <property type="evidence" value="ECO:0007669"/>
    <property type="project" value="UniProtKB-KW"/>
</dbReference>
<evidence type="ECO:0000256" key="20">
    <source>
        <dbReference type="ARBA" id="ARBA00023319"/>
    </source>
</evidence>
<evidence type="ECO:0000256" key="3">
    <source>
        <dbReference type="ARBA" id="ARBA00022473"/>
    </source>
</evidence>
<feature type="binding site" evidence="24">
    <location>
        <position position="539"/>
    </location>
    <ligand>
        <name>Mg(2+)</name>
        <dbReference type="ChEBI" id="CHEBI:18420"/>
    </ligand>
</feature>
<dbReference type="InterPro" id="IPR020635">
    <property type="entry name" value="Tyr_kinase_cat_dom"/>
</dbReference>
<keyword evidence="6" id="KW-0597">Phosphoprotein</keyword>
<evidence type="ECO:0000256" key="25">
    <source>
        <dbReference type="PROSITE-ProRule" id="PRU10141"/>
    </source>
</evidence>
<feature type="active site" description="Proton acceptor" evidence="22">
    <location>
        <position position="782"/>
    </location>
</feature>
<dbReference type="SUPFAM" id="SSF56112">
    <property type="entry name" value="Protein kinase-like (PK-like)"/>
    <property type="match status" value="1"/>
</dbReference>
<feature type="region of interest" description="Disordered" evidence="27">
    <location>
        <begin position="997"/>
        <end position="1016"/>
    </location>
</feature>
<reference evidence="32" key="1">
    <citation type="journal article" date="2018" name="PLoS ONE">
        <title>Chinook salmon (Oncorhynchus tshawytscha) genome and transcriptome.</title>
        <authorList>
            <person name="Christensen K.A."/>
            <person name="Leong J.S."/>
            <person name="Sakhrani D."/>
            <person name="Biagi C.A."/>
            <person name="Minkley D.R."/>
            <person name="Withler R.E."/>
            <person name="Rondeau E.B."/>
            <person name="Koop B.F."/>
            <person name="Devlin R.H."/>
        </authorList>
    </citation>
    <scope>NUCLEOTIDE SEQUENCE [LARGE SCALE GENOMIC DNA]</scope>
</reference>
<dbReference type="PROSITE" id="PS50835">
    <property type="entry name" value="IG_LIKE"/>
    <property type="match status" value="2"/>
</dbReference>
<dbReference type="GO" id="GO:0005018">
    <property type="term" value="F:platelet-derived growth factor alpha-receptor activity"/>
    <property type="evidence" value="ECO:0007669"/>
    <property type="project" value="TreeGrafter"/>
</dbReference>
<reference evidence="31" key="2">
    <citation type="submission" date="2025-08" db="UniProtKB">
        <authorList>
            <consortium name="Ensembl"/>
        </authorList>
    </citation>
    <scope>IDENTIFICATION</scope>
</reference>
<evidence type="ECO:0000256" key="11">
    <source>
        <dbReference type="ARBA" id="ARBA00022777"/>
    </source>
</evidence>
<dbReference type="PRINTS" id="PR01832">
    <property type="entry name" value="VEGFRECEPTOR"/>
</dbReference>
<keyword evidence="32" id="KW-1185">Reference proteome</keyword>
<dbReference type="Pfam" id="PF07679">
    <property type="entry name" value="I-set"/>
    <property type="match status" value="1"/>
</dbReference>
<dbReference type="FunFam" id="2.60.40.10:FF:000223">
    <property type="entry name" value="Platelet-derived growth factor receptor beta"/>
    <property type="match status" value="1"/>
</dbReference>